<name>A0A4Y2NL72_ARAVE</name>
<keyword evidence="2" id="KW-1185">Reference proteome</keyword>
<dbReference type="Gene3D" id="3.30.420.10">
    <property type="entry name" value="Ribonuclease H-like superfamily/Ribonuclease H"/>
    <property type="match status" value="1"/>
</dbReference>
<dbReference type="AlphaFoldDB" id="A0A4Y2NL72"/>
<dbReference type="Proteomes" id="UP000499080">
    <property type="component" value="Unassembled WGS sequence"/>
</dbReference>
<evidence type="ECO:0000313" key="1">
    <source>
        <dbReference type="EMBL" id="GBN38486.1"/>
    </source>
</evidence>
<dbReference type="EMBL" id="BGPR01009189">
    <property type="protein sequence ID" value="GBN38486.1"/>
    <property type="molecule type" value="Genomic_DNA"/>
</dbReference>
<evidence type="ECO:0008006" key="3">
    <source>
        <dbReference type="Google" id="ProtNLM"/>
    </source>
</evidence>
<dbReference type="InterPro" id="IPR036397">
    <property type="entry name" value="RNaseH_sf"/>
</dbReference>
<protein>
    <recommendedName>
        <fullName evidence="3">Histone-lysine N-methyltransferase SETMAR</fullName>
    </recommendedName>
</protein>
<evidence type="ECO:0000313" key="2">
    <source>
        <dbReference type="Proteomes" id="UP000499080"/>
    </source>
</evidence>
<dbReference type="OrthoDB" id="6432034at2759"/>
<reference evidence="1 2" key="1">
    <citation type="journal article" date="2019" name="Sci. Rep.">
        <title>Orb-weaving spider Araneus ventricosus genome elucidates the spidroin gene catalogue.</title>
        <authorList>
            <person name="Kono N."/>
            <person name="Nakamura H."/>
            <person name="Ohtoshi R."/>
            <person name="Moran D.A.P."/>
            <person name="Shinohara A."/>
            <person name="Yoshida Y."/>
            <person name="Fujiwara M."/>
            <person name="Mori M."/>
            <person name="Tomita M."/>
            <person name="Arakawa K."/>
        </authorList>
    </citation>
    <scope>NUCLEOTIDE SEQUENCE [LARGE SCALE GENOMIC DNA]</scope>
</reference>
<proteinExistence type="predicted"/>
<organism evidence="1 2">
    <name type="scientific">Araneus ventricosus</name>
    <name type="common">Orbweaver spider</name>
    <name type="synonym">Epeira ventricosa</name>
    <dbReference type="NCBI Taxonomy" id="182803"/>
    <lineage>
        <taxon>Eukaryota</taxon>
        <taxon>Metazoa</taxon>
        <taxon>Ecdysozoa</taxon>
        <taxon>Arthropoda</taxon>
        <taxon>Chelicerata</taxon>
        <taxon>Arachnida</taxon>
        <taxon>Araneae</taxon>
        <taxon>Araneomorphae</taxon>
        <taxon>Entelegynae</taxon>
        <taxon>Araneoidea</taxon>
        <taxon>Araneidae</taxon>
        <taxon>Araneus</taxon>
    </lineage>
</organism>
<comment type="caution">
    <text evidence="1">The sequence shown here is derived from an EMBL/GenBank/DDBJ whole genome shotgun (WGS) entry which is preliminary data.</text>
</comment>
<accession>A0A4Y2NL72</accession>
<dbReference type="GO" id="GO:0003676">
    <property type="term" value="F:nucleic acid binding"/>
    <property type="evidence" value="ECO:0007669"/>
    <property type="project" value="InterPro"/>
</dbReference>
<gene>
    <name evidence="1" type="ORF">AVEN_161564_1</name>
</gene>
<sequence length="116" mass="13490">MPRVCKREKRRISAELAVSLQTCIARLLQISCKLKFLYGTIRQNKCVGRAKVKVAKHAHHNLNVAPSDFHLFGPLKKHLTDRHFITDTEVQETVVKWLRDLDPDFVHAGFDRLVYR</sequence>